<sequence length="193" mass="20272">MPLFARRAFCGMTVIALSCTALSGCVPSNAAVGDTQSPDTAVAHSMKDRDSLSIAMIGSDDVTADSMAMDAMESGKLKPVYITVSGTVDAQSTAQQGVRDMAQRKADLIIIAGIDVDEANAENWNDALGAARTAGVPVALLNPIAVPKDNKLYAVTMTINDRMTDATTLDDAVVAVANNDPHDREMLVTTIDR</sequence>
<protein>
    <submittedName>
        <fullName evidence="2">Sugar ABC transporter substrate-binding protein</fullName>
    </submittedName>
</protein>
<dbReference type="AlphaFoldDB" id="A0A0A7I4G1"/>
<dbReference type="EMBL" id="CP007456">
    <property type="protein sequence ID" value="AIZ14856.1"/>
    <property type="molecule type" value="Genomic_DNA"/>
</dbReference>
<dbReference type="InterPro" id="IPR028082">
    <property type="entry name" value="Peripla_BP_I"/>
</dbReference>
<feature type="chain" id="PRO_5002041055" evidence="1">
    <location>
        <begin position="31"/>
        <end position="193"/>
    </location>
</feature>
<proteinExistence type="predicted"/>
<dbReference type="Gene3D" id="3.40.50.2300">
    <property type="match status" value="1"/>
</dbReference>
<dbReference type="SUPFAM" id="SSF53822">
    <property type="entry name" value="Periplasmic binding protein-like I"/>
    <property type="match status" value="1"/>
</dbReference>
<evidence type="ECO:0000256" key="1">
    <source>
        <dbReference type="SAM" id="SignalP"/>
    </source>
</evidence>
<dbReference type="STRING" id="1447716.AH68_07170"/>
<feature type="signal peptide" evidence="1">
    <location>
        <begin position="1"/>
        <end position="30"/>
    </location>
</feature>
<evidence type="ECO:0000313" key="2">
    <source>
        <dbReference type="EMBL" id="AIZ14856.1"/>
    </source>
</evidence>
<dbReference type="Proteomes" id="UP000030625">
    <property type="component" value="Chromosome"/>
</dbReference>
<dbReference type="KEGG" id="bka:AH68_07170"/>
<dbReference type="HOGENOM" id="CLU_098941_0_0_11"/>
<keyword evidence="1" id="KW-0732">Signal</keyword>
<gene>
    <name evidence="2" type="ORF">AH68_07170</name>
</gene>
<reference evidence="2 3" key="1">
    <citation type="journal article" date="2015" name="Genome Announc.">
        <title>Complete and Assembled Genome Sequence of Bifidobacterium kashiwanohense PV20-2, Isolated from the Feces of an Anemic Kenyan Infant.</title>
        <authorList>
            <person name="Vazquez-Gutierrez P."/>
            <person name="Lacroix C."/>
            <person name="Chassard C."/>
            <person name="Klumpp J."/>
            <person name="Jans C."/>
            <person name="Stevens M.J."/>
        </authorList>
    </citation>
    <scope>NUCLEOTIDE SEQUENCE [LARGE SCALE GENOMIC DNA]</scope>
    <source>
        <strain evidence="2 3">PV20-2</strain>
    </source>
</reference>
<evidence type="ECO:0000313" key="3">
    <source>
        <dbReference type="Proteomes" id="UP000030625"/>
    </source>
</evidence>
<dbReference type="PROSITE" id="PS51257">
    <property type="entry name" value="PROKAR_LIPOPROTEIN"/>
    <property type="match status" value="1"/>
</dbReference>
<dbReference type="RefSeq" id="WP_039198853.1">
    <property type="nucleotide sequence ID" value="NZ_CP007456.1"/>
</dbReference>
<name>A0A0A7I4G1_9BIFI</name>
<organism evidence="2 3">
    <name type="scientific">Bifidobacterium catenulatum PV20-2</name>
    <dbReference type="NCBI Taxonomy" id="1447716"/>
    <lineage>
        <taxon>Bacteria</taxon>
        <taxon>Bacillati</taxon>
        <taxon>Actinomycetota</taxon>
        <taxon>Actinomycetes</taxon>
        <taxon>Bifidobacteriales</taxon>
        <taxon>Bifidobacteriaceae</taxon>
        <taxon>Bifidobacterium</taxon>
    </lineage>
</organism>
<accession>A0A0A7I4G1</accession>
<dbReference type="OrthoDB" id="3239987at2"/>